<organism evidence="1 2">
    <name type="scientific">Aureibacillus halotolerans</name>
    <dbReference type="NCBI Taxonomy" id="1508390"/>
    <lineage>
        <taxon>Bacteria</taxon>
        <taxon>Bacillati</taxon>
        <taxon>Bacillota</taxon>
        <taxon>Bacilli</taxon>
        <taxon>Bacillales</taxon>
        <taxon>Bacillaceae</taxon>
        <taxon>Aureibacillus</taxon>
    </lineage>
</organism>
<comment type="caution">
    <text evidence="1">The sequence shown here is derived from an EMBL/GenBank/DDBJ whole genome shotgun (WGS) entry which is preliminary data.</text>
</comment>
<dbReference type="EMBL" id="SNYJ01000002">
    <property type="protein sequence ID" value="TDQ42307.1"/>
    <property type="molecule type" value="Genomic_DNA"/>
</dbReference>
<sequence length="32" mass="3758">MIGTQEVKRHIIEGNTDGIDLFHKRSFNLEMK</sequence>
<evidence type="ECO:0000313" key="2">
    <source>
        <dbReference type="Proteomes" id="UP000295632"/>
    </source>
</evidence>
<keyword evidence="2" id="KW-1185">Reference proteome</keyword>
<dbReference type="Proteomes" id="UP000295632">
    <property type="component" value="Unassembled WGS sequence"/>
</dbReference>
<gene>
    <name evidence="1" type="ORF">EV213_102339</name>
</gene>
<proteinExistence type="predicted"/>
<reference evidence="1 2" key="1">
    <citation type="submission" date="2019-03" db="EMBL/GenBank/DDBJ databases">
        <title>Genomic Encyclopedia of Type Strains, Phase IV (KMG-IV): sequencing the most valuable type-strain genomes for metagenomic binning, comparative biology and taxonomic classification.</title>
        <authorList>
            <person name="Goeker M."/>
        </authorList>
    </citation>
    <scope>NUCLEOTIDE SEQUENCE [LARGE SCALE GENOMIC DNA]</scope>
    <source>
        <strain evidence="1 2">DSM 28697</strain>
    </source>
</reference>
<dbReference type="AlphaFoldDB" id="A0A4V3D623"/>
<evidence type="ECO:0000313" key="1">
    <source>
        <dbReference type="EMBL" id="TDQ42307.1"/>
    </source>
</evidence>
<protein>
    <submittedName>
        <fullName evidence="1">Uncharacterized protein</fullName>
    </submittedName>
</protein>
<accession>A0A4V3D623</accession>
<name>A0A4V3D623_9BACI</name>